<dbReference type="AlphaFoldDB" id="A0AAV4NJV6"/>
<evidence type="ECO:0000313" key="2">
    <source>
        <dbReference type="Proteomes" id="UP001054945"/>
    </source>
</evidence>
<protein>
    <submittedName>
        <fullName evidence="1">Uncharacterized protein</fullName>
    </submittedName>
</protein>
<reference evidence="1 2" key="1">
    <citation type="submission" date="2021-06" db="EMBL/GenBank/DDBJ databases">
        <title>Caerostris extrusa draft genome.</title>
        <authorList>
            <person name="Kono N."/>
            <person name="Arakawa K."/>
        </authorList>
    </citation>
    <scope>NUCLEOTIDE SEQUENCE [LARGE SCALE GENOMIC DNA]</scope>
</reference>
<evidence type="ECO:0000313" key="1">
    <source>
        <dbReference type="EMBL" id="GIX83759.1"/>
    </source>
</evidence>
<organism evidence="1 2">
    <name type="scientific">Caerostris extrusa</name>
    <name type="common">Bark spider</name>
    <name type="synonym">Caerostris bankana</name>
    <dbReference type="NCBI Taxonomy" id="172846"/>
    <lineage>
        <taxon>Eukaryota</taxon>
        <taxon>Metazoa</taxon>
        <taxon>Ecdysozoa</taxon>
        <taxon>Arthropoda</taxon>
        <taxon>Chelicerata</taxon>
        <taxon>Arachnida</taxon>
        <taxon>Araneae</taxon>
        <taxon>Araneomorphae</taxon>
        <taxon>Entelegynae</taxon>
        <taxon>Araneoidea</taxon>
        <taxon>Araneidae</taxon>
        <taxon>Caerostris</taxon>
    </lineage>
</organism>
<dbReference type="EMBL" id="BPLR01020902">
    <property type="protein sequence ID" value="GIX83759.1"/>
    <property type="molecule type" value="Genomic_DNA"/>
</dbReference>
<accession>A0AAV4NJV6</accession>
<dbReference type="Proteomes" id="UP001054945">
    <property type="component" value="Unassembled WGS sequence"/>
</dbReference>
<comment type="caution">
    <text evidence="1">The sequence shown here is derived from an EMBL/GenBank/DDBJ whole genome shotgun (WGS) entry which is preliminary data.</text>
</comment>
<proteinExistence type="predicted"/>
<keyword evidence="2" id="KW-1185">Reference proteome</keyword>
<gene>
    <name evidence="1" type="ORF">CEXT_277711</name>
</gene>
<name>A0AAV4NJV6_CAEEX</name>
<sequence>MPHSSVQQKKAQECRERAGHQWEARVIGTPVNEECEDLCVVVDSRTLMIRWATINPNEGGELPRAQKRTRSGFIHSQIKRLFFNRKVV</sequence>